<evidence type="ECO:0000313" key="1">
    <source>
        <dbReference type="EMBL" id="GIY03121.1"/>
    </source>
</evidence>
<name>A0AAV4Q1W8_9ARAC</name>
<proteinExistence type="predicted"/>
<reference evidence="1 2" key="1">
    <citation type="submission" date="2021-06" db="EMBL/GenBank/DDBJ databases">
        <title>Caerostris darwini draft genome.</title>
        <authorList>
            <person name="Kono N."/>
            <person name="Arakawa K."/>
        </authorList>
    </citation>
    <scope>NUCLEOTIDE SEQUENCE [LARGE SCALE GENOMIC DNA]</scope>
</reference>
<dbReference type="EMBL" id="BPLQ01003774">
    <property type="protein sequence ID" value="GIY03121.1"/>
    <property type="molecule type" value="Genomic_DNA"/>
</dbReference>
<dbReference type="Proteomes" id="UP001054837">
    <property type="component" value="Unassembled WGS sequence"/>
</dbReference>
<evidence type="ECO:0000313" key="2">
    <source>
        <dbReference type="Proteomes" id="UP001054837"/>
    </source>
</evidence>
<gene>
    <name evidence="1" type="ORF">CDAR_78841</name>
</gene>
<comment type="caution">
    <text evidence="1">The sequence shown here is derived from an EMBL/GenBank/DDBJ whole genome shotgun (WGS) entry which is preliminary data.</text>
</comment>
<protein>
    <submittedName>
        <fullName evidence="1">Uncharacterized protein</fullName>
    </submittedName>
</protein>
<dbReference type="AlphaFoldDB" id="A0AAV4Q1W8"/>
<accession>A0AAV4Q1W8</accession>
<keyword evidence="2" id="KW-1185">Reference proteome</keyword>
<organism evidence="1 2">
    <name type="scientific">Caerostris darwini</name>
    <dbReference type="NCBI Taxonomy" id="1538125"/>
    <lineage>
        <taxon>Eukaryota</taxon>
        <taxon>Metazoa</taxon>
        <taxon>Ecdysozoa</taxon>
        <taxon>Arthropoda</taxon>
        <taxon>Chelicerata</taxon>
        <taxon>Arachnida</taxon>
        <taxon>Araneae</taxon>
        <taxon>Araneomorphae</taxon>
        <taxon>Entelegynae</taxon>
        <taxon>Araneoidea</taxon>
        <taxon>Araneidae</taxon>
        <taxon>Caerostris</taxon>
    </lineage>
</organism>
<sequence length="102" mass="11943">MGALTFPHGDDRRKKNKTPYLHRPSRLGIHRHNVQAEFFACFYSLIICICGRMDTKGFESILWIAEQRNGLVGLRNYSFWSTTKEENSGSQIDWVIRIHFLL</sequence>